<accession>A0AC35U899</accession>
<dbReference type="Proteomes" id="UP000095286">
    <property type="component" value="Unplaced"/>
</dbReference>
<proteinExistence type="predicted"/>
<reference evidence="2" key="1">
    <citation type="submission" date="2016-11" db="UniProtKB">
        <authorList>
            <consortium name="WormBaseParasite"/>
        </authorList>
    </citation>
    <scope>IDENTIFICATION</scope>
    <source>
        <strain evidence="2">KR3021</strain>
    </source>
</reference>
<evidence type="ECO:0000313" key="1">
    <source>
        <dbReference type="Proteomes" id="UP000095286"/>
    </source>
</evidence>
<sequence>MLSPVIRNGMQLYKTNLTANSPHRKKAPNQQKKDVVKPVTIKPRFRSAEDLSSTKPMSKNVFLNKSVNRLEQISEADENEGNASDTLNSKKSRELAIQLGECMSNSKKEMHNKNAFKRFTDLIVRIFFRIKNRGNNSTKKSRKSSQTTTTCTNSQKSYLTGCRSNVGLCL</sequence>
<evidence type="ECO:0000313" key="2">
    <source>
        <dbReference type="WBParaSite" id="RSKR_0000838000.1"/>
    </source>
</evidence>
<dbReference type="WBParaSite" id="RSKR_0000838000.1">
    <property type="protein sequence ID" value="RSKR_0000838000.1"/>
    <property type="gene ID" value="RSKR_0000838000"/>
</dbReference>
<organism evidence="1 2">
    <name type="scientific">Rhabditophanes sp. KR3021</name>
    <dbReference type="NCBI Taxonomy" id="114890"/>
    <lineage>
        <taxon>Eukaryota</taxon>
        <taxon>Metazoa</taxon>
        <taxon>Ecdysozoa</taxon>
        <taxon>Nematoda</taxon>
        <taxon>Chromadorea</taxon>
        <taxon>Rhabditida</taxon>
        <taxon>Tylenchina</taxon>
        <taxon>Panagrolaimomorpha</taxon>
        <taxon>Strongyloidoidea</taxon>
        <taxon>Alloionematidae</taxon>
        <taxon>Rhabditophanes</taxon>
    </lineage>
</organism>
<protein>
    <submittedName>
        <fullName evidence="2">Uncharacterized protein</fullName>
    </submittedName>
</protein>
<name>A0AC35U899_9BILA</name>